<dbReference type="InterPro" id="IPR004274">
    <property type="entry name" value="FCP1_dom"/>
</dbReference>
<reference evidence="3 4" key="1">
    <citation type="submission" date="2019-01" db="EMBL/GenBank/DDBJ databases">
        <title>Sequencing of cultivated peanut Arachis hypogaea provides insights into genome evolution and oil improvement.</title>
        <authorList>
            <person name="Chen X."/>
        </authorList>
    </citation>
    <scope>NUCLEOTIDE SEQUENCE [LARGE SCALE GENOMIC DNA]</scope>
    <source>
        <strain evidence="4">cv. Fuhuasheng</strain>
        <tissue evidence="3">Leaves</tissue>
    </source>
</reference>
<feature type="compositionally biased region" description="Basic residues" evidence="1">
    <location>
        <begin position="181"/>
        <end position="192"/>
    </location>
</feature>
<evidence type="ECO:0000256" key="1">
    <source>
        <dbReference type="SAM" id="MobiDB-lite"/>
    </source>
</evidence>
<accession>A0A444X7P3</accession>
<feature type="domain" description="FCP1 homology" evidence="2">
    <location>
        <begin position="339"/>
        <end position="526"/>
    </location>
</feature>
<dbReference type="SMR" id="A0A444X7P3"/>
<evidence type="ECO:0000313" key="3">
    <source>
        <dbReference type="EMBL" id="RYQ85664.1"/>
    </source>
</evidence>
<feature type="compositionally biased region" description="Basic and acidic residues" evidence="1">
    <location>
        <begin position="81"/>
        <end position="92"/>
    </location>
</feature>
<comment type="caution">
    <text evidence="3">The sequence shown here is derived from an EMBL/GenBank/DDBJ whole genome shotgun (WGS) entry which is preliminary data.</text>
</comment>
<dbReference type="OrthoDB" id="1711508at2759"/>
<gene>
    <name evidence="3" type="ORF">Ahy_B10g105240</name>
</gene>
<organism evidence="3 4">
    <name type="scientific">Arachis hypogaea</name>
    <name type="common">Peanut</name>
    <dbReference type="NCBI Taxonomy" id="3818"/>
    <lineage>
        <taxon>Eukaryota</taxon>
        <taxon>Viridiplantae</taxon>
        <taxon>Streptophyta</taxon>
        <taxon>Embryophyta</taxon>
        <taxon>Tracheophyta</taxon>
        <taxon>Spermatophyta</taxon>
        <taxon>Magnoliopsida</taxon>
        <taxon>eudicotyledons</taxon>
        <taxon>Gunneridae</taxon>
        <taxon>Pentapetalae</taxon>
        <taxon>rosids</taxon>
        <taxon>fabids</taxon>
        <taxon>Fabales</taxon>
        <taxon>Fabaceae</taxon>
        <taxon>Papilionoideae</taxon>
        <taxon>50 kb inversion clade</taxon>
        <taxon>dalbergioids sensu lato</taxon>
        <taxon>Dalbergieae</taxon>
        <taxon>Pterocarpus clade</taxon>
        <taxon>Arachis</taxon>
    </lineage>
</organism>
<keyword evidence="4" id="KW-1185">Reference proteome</keyword>
<dbReference type="Pfam" id="PF03031">
    <property type="entry name" value="NIF"/>
    <property type="match status" value="1"/>
</dbReference>
<dbReference type="EMBL" id="SDMP01000020">
    <property type="protein sequence ID" value="RYQ85664.1"/>
    <property type="molecule type" value="Genomic_DNA"/>
</dbReference>
<dbReference type="InterPro" id="IPR050365">
    <property type="entry name" value="TIM50"/>
</dbReference>
<feature type="region of interest" description="Disordered" evidence="1">
    <location>
        <begin position="1"/>
        <end position="253"/>
    </location>
</feature>
<feature type="compositionally biased region" description="Polar residues" evidence="1">
    <location>
        <begin position="109"/>
        <end position="127"/>
    </location>
</feature>
<dbReference type="Proteomes" id="UP000289738">
    <property type="component" value="Chromosome B10"/>
</dbReference>
<protein>
    <recommendedName>
        <fullName evidence="2">FCP1 homology domain-containing protein</fullName>
    </recommendedName>
</protein>
<feature type="compositionally biased region" description="Basic residues" evidence="1">
    <location>
        <begin position="53"/>
        <end position="62"/>
    </location>
</feature>
<dbReference type="STRING" id="3818.A0A444X7P3"/>
<dbReference type="SUPFAM" id="SSF56784">
    <property type="entry name" value="HAD-like"/>
    <property type="match status" value="1"/>
</dbReference>
<dbReference type="PROSITE" id="PS50969">
    <property type="entry name" value="FCP1"/>
    <property type="match status" value="1"/>
</dbReference>
<feature type="compositionally biased region" description="Polar residues" evidence="1">
    <location>
        <begin position="155"/>
        <end position="171"/>
    </location>
</feature>
<evidence type="ECO:0000259" key="2">
    <source>
        <dbReference type="PROSITE" id="PS50969"/>
    </source>
</evidence>
<evidence type="ECO:0000313" key="4">
    <source>
        <dbReference type="Proteomes" id="UP000289738"/>
    </source>
</evidence>
<feature type="compositionally biased region" description="Basic and acidic residues" evidence="1">
    <location>
        <begin position="63"/>
        <end position="72"/>
    </location>
</feature>
<dbReference type="AlphaFoldDB" id="A0A444X7P3"/>
<feature type="compositionally biased region" description="Polar residues" evidence="1">
    <location>
        <begin position="1"/>
        <end position="11"/>
    </location>
</feature>
<name>A0A444X7P3_ARAHY</name>
<dbReference type="Gramene" id="arahy.Tifrunner.gnm2.ann2.Ah20g410400.1">
    <property type="protein sequence ID" value="arahy.Tifrunner.gnm2.ann2.Ah20g410400.1-CDS"/>
    <property type="gene ID" value="arahy.Tifrunner.gnm2.ann2.Ah20g410400"/>
</dbReference>
<feature type="region of interest" description="Disordered" evidence="1">
    <location>
        <begin position="595"/>
        <end position="648"/>
    </location>
</feature>
<dbReference type="InterPro" id="IPR023214">
    <property type="entry name" value="HAD_sf"/>
</dbReference>
<feature type="compositionally biased region" description="Basic and acidic residues" evidence="1">
    <location>
        <begin position="13"/>
        <end position="52"/>
    </location>
</feature>
<dbReference type="SMART" id="SM00577">
    <property type="entry name" value="CPDc"/>
    <property type="match status" value="1"/>
</dbReference>
<feature type="compositionally biased region" description="Polar residues" evidence="1">
    <location>
        <begin position="604"/>
        <end position="615"/>
    </location>
</feature>
<dbReference type="InterPro" id="IPR036412">
    <property type="entry name" value="HAD-like_sf"/>
</dbReference>
<feature type="compositionally biased region" description="Basic residues" evidence="1">
    <location>
        <begin position="241"/>
        <end position="252"/>
    </location>
</feature>
<sequence>MVDSPLKTSATMEELKLPSKQSLEGKEKEQGEAAEHSSVKNDTTAKEINPSRDRKRWRKKEKKQGEAAEHKGYQFSVDISSVKKDTTVKEVDSLLCKNVDPKNKGPNVSLDNCSPQTDAPSEKINSSPKPKRERKEKKPVEAVEHKDQGPDVSLGKSTPNTDMDNEFSNIDATREDVSSSSKRKRKRKKKKQEKAVEDKGPRASLDKNSQKIDDTAEDSLNISPALPNPLGSQDIVECSSKKRNKRRKRQKTKYNALESIVNTNDVPKDTFSSKFCTPALHMPSEHPIQFGSTDSIRGKSCAETNICQQDNDKGDQHIPIKEAENTNGEHVVQDISRSYNSKNKLLILDMNGLLADFAKKVPQGSKSPDFKIYGGRKGSIKVFKRPFCDEFIQFCLDRFHVGVWSSRKKKKLGTAVNKIFGESASKLLFRWDQSHCTKTGSCTLEDKGKPIVFKELRKLWEKVDASLPWKKGEFNESNTLLLDDSPYKALLNPRNTAIFPNPYHFDDVDDTSLGLGSDLHMYLEGLAGAENVQEYVASHPFGQEAITETHRSWNFYRKVIEAVKRNKIAAQMRAMSRGQLQSSTVTGENTVHLLPAAGDPPQEPTTLVASATDDPQLTKAPPPPTTRDPLQLTDPVPLPSTATAAMLP</sequence>
<feature type="compositionally biased region" description="Basic and acidic residues" evidence="1">
    <location>
        <begin position="193"/>
        <end position="214"/>
    </location>
</feature>
<dbReference type="PANTHER" id="PTHR12210">
    <property type="entry name" value="DULLARD PROTEIN PHOSPHATASE"/>
    <property type="match status" value="1"/>
</dbReference>
<proteinExistence type="predicted"/>
<feature type="compositionally biased region" description="Basic and acidic residues" evidence="1">
    <location>
        <begin position="136"/>
        <end position="149"/>
    </location>
</feature>
<dbReference type="Gene3D" id="3.40.50.1000">
    <property type="entry name" value="HAD superfamily/HAD-like"/>
    <property type="match status" value="1"/>
</dbReference>